<dbReference type="SUPFAM" id="SSF88946">
    <property type="entry name" value="Sigma2 domain of RNA polymerase sigma factors"/>
    <property type="match status" value="1"/>
</dbReference>
<dbReference type="PANTHER" id="PTHR43133:SF60">
    <property type="entry name" value="RNA POLYMERASE SIGMA FACTOR SIGV"/>
    <property type="match status" value="1"/>
</dbReference>
<dbReference type="EMBL" id="JAUUTP010000026">
    <property type="protein sequence ID" value="MDP1420635.1"/>
    <property type="molecule type" value="Genomic_DNA"/>
</dbReference>
<dbReference type="GO" id="GO:0016987">
    <property type="term" value="F:sigma factor activity"/>
    <property type="evidence" value="ECO:0007669"/>
    <property type="project" value="UniProtKB-KW"/>
</dbReference>
<name>A0AA90P2V0_9BACI</name>
<sequence length="192" mass="22343">MNNEQNLMDRIRKGDGEAFSLLVEEVLPSAYKTAFLILRSKDLAEDAVQNALEDCYISIMKNKNIQKFKAWFYRLVYFRAIDIYRKSTRIHSSTIEEHPEVIVKMVSESAQNRAIQNETMKEILNLILNLPKEQSVPILLHYYEDLQIKEISLILGENSNTVKTRLARGRKKLGEIMQKNDKYLLEAKSYGI</sequence>
<accession>A0AA90P2V0</accession>
<dbReference type="Gene3D" id="1.10.10.10">
    <property type="entry name" value="Winged helix-like DNA-binding domain superfamily/Winged helix DNA-binding domain"/>
    <property type="match status" value="1"/>
</dbReference>
<protein>
    <submittedName>
        <fullName evidence="7">RNA polymerase sigma factor</fullName>
    </submittedName>
</protein>
<dbReference type="InterPro" id="IPR007627">
    <property type="entry name" value="RNA_pol_sigma70_r2"/>
</dbReference>
<dbReference type="SUPFAM" id="SSF88659">
    <property type="entry name" value="Sigma3 and sigma4 domains of RNA polymerase sigma factors"/>
    <property type="match status" value="1"/>
</dbReference>
<evidence type="ECO:0000256" key="2">
    <source>
        <dbReference type="ARBA" id="ARBA00023015"/>
    </source>
</evidence>
<evidence type="ECO:0000313" key="7">
    <source>
        <dbReference type="EMBL" id="MDP1420635.1"/>
    </source>
</evidence>
<dbReference type="Proteomes" id="UP001178277">
    <property type="component" value="Unassembled WGS sequence"/>
</dbReference>
<dbReference type="Pfam" id="PF08281">
    <property type="entry name" value="Sigma70_r4_2"/>
    <property type="match status" value="1"/>
</dbReference>
<evidence type="ECO:0000313" key="8">
    <source>
        <dbReference type="Proteomes" id="UP001178277"/>
    </source>
</evidence>
<dbReference type="InterPro" id="IPR013249">
    <property type="entry name" value="RNA_pol_sigma70_r4_t2"/>
</dbReference>
<dbReference type="GO" id="GO:0006352">
    <property type="term" value="P:DNA-templated transcription initiation"/>
    <property type="evidence" value="ECO:0007669"/>
    <property type="project" value="InterPro"/>
</dbReference>
<comment type="similarity">
    <text evidence="1">Belongs to the sigma-70 factor family. ECF subfamily.</text>
</comment>
<reference evidence="7" key="1">
    <citation type="submission" date="2023-07" db="EMBL/GenBank/DDBJ databases">
        <title>Murine gut Bacillus species.</title>
        <authorList>
            <person name="Gutman E."/>
            <person name="Hashuel R."/>
            <person name="Litvak Y."/>
        </authorList>
    </citation>
    <scope>NUCLEOTIDE SEQUENCE</scope>
    <source>
        <strain evidence="7">RU283</strain>
    </source>
</reference>
<proteinExistence type="inferred from homology"/>
<dbReference type="InterPro" id="IPR013324">
    <property type="entry name" value="RNA_pol_sigma_r3/r4-like"/>
</dbReference>
<evidence type="ECO:0000259" key="6">
    <source>
        <dbReference type="Pfam" id="PF08281"/>
    </source>
</evidence>
<dbReference type="RefSeq" id="WP_305161783.1">
    <property type="nucleotide sequence ID" value="NZ_JAUUTP010000026.1"/>
</dbReference>
<dbReference type="Gene3D" id="1.10.1740.10">
    <property type="match status" value="1"/>
</dbReference>
<organism evidence="7 8">
    <name type="scientific">Peribacillus simplex</name>
    <dbReference type="NCBI Taxonomy" id="1478"/>
    <lineage>
        <taxon>Bacteria</taxon>
        <taxon>Bacillati</taxon>
        <taxon>Bacillota</taxon>
        <taxon>Bacilli</taxon>
        <taxon>Bacillales</taxon>
        <taxon>Bacillaceae</taxon>
        <taxon>Peribacillus</taxon>
    </lineage>
</organism>
<keyword evidence="2" id="KW-0805">Transcription regulation</keyword>
<evidence type="ECO:0000256" key="3">
    <source>
        <dbReference type="ARBA" id="ARBA00023082"/>
    </source>
</evidence>
<dbReference type="AlphaFoldDB" id="A0AA90P2V0"/>
<dbReference type="InterPro" id="IPR036388">
    <property type="entry name" value="WH-like_DNA-bd_sf"/>
</dbReference>
<dbReference type="NCBIfam" id="TIGR02937">
    <property type="entry name" value="sigma70-ECF"/>
    <property type="match status" value="1"/>
</dbReference>
<dbReference type="InterPro" id="IPR013325">
    <property type="entry name" value="RNA_pol_sigma_r2"/>
</dbReference>
<dbReference type="CDD" id="cd06171">
    <property type="entry name" value="Sigma70_r4"/>
    <property type="match status" value="1"/>
</dbReference>
<keyword evidence="3" id="KW-0731">Sigma factor</keyword>
<feature type="domain" description="RNA polymerase sigma factor 70 region 4 type 2" evidence="6">
    <location>
        <begin position="122"/>
        <end position="173"/>
    </location>
</feature>
<dbReference type="GO" id="GO:0003677">
    <property type="term" value="F:DNA binding"/>
    <property type="evidence" value="ECO:0007669"/>
    <property type="project" value="InterPro"/>
</dbReference>
<feature type="domain" description="RNA polymerase sigma-70 region 2" evidence="5">
    <location>
        <begin position="22"/>
        <end position="89"/>
    </location>
</feature>
<evidence type="ECO:0000259" key="5">
    <source>
        <dbReference type="Pfam" id="PF04542"/>
    </source>
</evidence>
<keyword evidence="4" id="KW-0804">Transcription</keyword>
<evidence type="ECO:0000256" key="1">
    <source>
        <dbReference type="ARBA" id="ARBA00010641"/>
    </source>
</evidence>
<dbReference type="InterPro" id="IPR039425">
    <property type="entry name" value="RNA_pol_sigma-70-like"/>
</dbReference>
<dbReference type="Pfam" id="PF04542">
    <property type="entry name" value="Sigma70_r2"/>
    <property type="match status" value="1"/>
</dbReference>
<dbReference type="InterPro" id="IPR014284">
    <property type="entry name" value="RNA_pol_sigma-70_dom"/>
</dbReference>
<comment type="caution">
    <text evidence="7">The sequence shown here is derived from an EMBL/GenBank/DDBJ whole genome shotgun (WGS) entry which is preliminary data.</text>
</comment>
<dbReference type="PANTHER" id="PTHR43133">
    <property type="entry name" value="RNA POLYMERASE ECF-TYPE SIGMA FACTO"/>
    <property type="match status" value="1"/>
</dbReference>
<evidence type="ECO:0000256" key="4">
    <source>
        <dbReference type="ARBA" id="ARBA00023163"/>
    </source>
</evidence>
<gene>
    <name evidence="7" type="ORF">Q8G35_20200</name>
</gene>